<evidence type="ECO:0000313" key="1">
    <source>
        <dbReference type="EMBL" id="RKO95563.1"/>
    </source>
</evidence>
<proteinExistence type="predicted"/>
<accession>A0A4P9WTL9</accession>
<reference evidence="2" key="1">
    <citation type="journal article" date="2018" name="Nat. Microbiol.">
        <title>Leveraging single-cell genomics to expand the fungal tree of life.</title>
        <authorList>
            <person name="Ahrendt S.R."/>
            <person name="Quandt C.A."/>
            <person name="Ciobanu D."/>
            <person name="Clum A."/>
            <person name="Salamov A."/>
            <person name="Andreopoulos B."/>
            <person name="Cheng J.F."/>
            <person name="Woyke T."/>
            <person name="Pelin A."/>
            <person name="Henrissat B."/>
            <person name="Reynolds N.K."/>
            <person name="Benny G.L."/>
            <person name="Smith M.E."/>
            <person name="James T.Y."/>
            <person name="Grigoriev I.V."/>
        </authorList>
    </citation>
    <scope>NUCLEOTIDE SEQUENCE [LARGE SCALE GENOMIC DNA]</scope>
    <source>
        <strain evidence="2">ATCC 52028</strain>
    </source>
</reference>
<gene>
    <name evidence="1" type="ORF">CAUPRSCDRAFT_12741</name>
</gene>
<name>A0A4P9WTL9_9FUNG</name>
<sequence>MARQQARGRPLWRVSSTLFFHTASDQLLEPLGPFKTRYEARRKLIEAANAEDPSVPPQPASQVPVTFPPLLAGHQRGSAAGWGSVASIVAAGAAGAAAASSFTAAGAAGAAAASSFTAAGAGAPVTIGAAAVSRASLLTGINASRTMAALAFASASRCAFWAARRSAACCAWRATAASFACM</sequence>
<dbReference type="EMBL" id="ML011403">
    <property type="protein sequence ID" value="RKO95563.1"/>
    <property type="molecule type" value="Genomic_DNA"/>
</dbReference>
<dbReference type="Proteomes" id="UP000268535">
    <property type="component" value="Unassembled WGS sequence"/>
</dbReference>
<protein>
    <submittedName>
        <fullName evidence="1">Uncharacterized protein</fullName>
    </submittedName>
</protein>
<dbReference type="AlphaFoldDB" id="A0A4P9WTL9"/>
<organism evidence="1 2">
    <name type="scientific">Caulochytrium protostelioides</name>
    <dbReference type="NCBI Taxonomy" id="1555241"/>
    <lineage>
        <taxon>Eukaryota</taxon>
        <taxon>Fungi</taxon>
        <taxon>Fungi incertae sedis</taxon>
        <taxon>Chytridiomycota</taxon>
        <taxon>Chytridiomycota incertae sedis</taxon>
        <taxon>Chytridiomycetes</taxon>
        <taxon>Caulochytriales</taxon>
        <taxon>Caulochytriaceae</taxon>
        <taxon>Caulochytrium</taxon>
    </lineage>
</organism>
<evidence type="ECO:0000313" key="2">
    <source>
        <dbReference type="Proteomes" id="UP000268535"/>
    </source>
</evidence>